<sequence>MATSAHLDVQDLTVVPGSTASCQVTVANRGTIVEAYSLRVVGELGAYATVEPATLSLYPETEATAVVTIDVPRGAPIAAGDVPFAVVVEPQEHPNDVVVPEGMAHVQSFGDLTAELTPRTSHGRKVGHHSLAVDNRGNQPVVLQLSGKDPDGALDFRFSPQTVTVEPNSASFAKVRVRNVERLWRGASRTRSFSIVATLASAAVPAGGRAAPGLFEQSTPVASVDGMTVQDATLPPWLGKAILGVAALALGAAALWIFAMRPAIQSTAQQAVEKPLVVIKESAAKAEKQAVEAKGEAKQAKSTAGEAKEDAKKTRDVVIDNKGEDDSKDDIIDAQREALAGVPYFERYTIRATPGNTTNTAVYRVPKGKRLRVTEVFFESTGGTGTLQFRKGDDIIHQVEPQTFRNIFDQHYISPVVFEEGERVVIQLSCAQPILGQTRCENAVSVGGSVADKPKRAATQPVADSPQ</sequence>
<protein>
    <recommendedName>
        <fullName evidence="5">Hydrolytic protein</fullName>
    </recommendedName>
</protein>
<keyword evidence="2" id="KW-0472">Membrane</keyword>
<keyword evidence="4" id="KW-1185">Reference proteome</keyword>
<evidence type="ECO:0008006" key="5">
    <source>
        <dbReference type="Google" id="ProtNLM"/>
    </source>
</evidence>
<keyword evidence="2" id="KW-1133">Transmembrane helix</keyword>
<accession>A0ABV7YLE2</accession>
<gene>
    <name evidence="3" type="ORF">ACFOUW_28440</name>
</gene>
<evidence type="ECO:0000256" key="1">
    <source>
        <dbReference type="SAM" id="MobiDB-lite"/>
    </source>
</evidence>
<feature type="region of interest" description="Disordered" evidence="1">
    <location>
        <begin position="292"/>
        <end position="326"/>
    </location>
</feature>
<evidence type="ECO:0000313" key="3">
    <source>
        <dbReference type="EMBL" id="MFC3764799.1"/>
    </source>
</evidence>
<organism evidence="3 4">
    <name type="scientific">Tenggerimyces flavus</name>
    <dbReference type="NCBI Taxonomy" id="1708749"/>
    <lineage>
        <taxon>Bacteria</taxon>
        <taxon>Bacillati</taxon>
        <taxon>Actinomycetota</taxon>
        <taxon>Actinomycetes</taxon>
        <taxon>Propionibacteriales</taxon>
        <taxon>Nocardioidaceae</taxon>
        <taxon>Tenggerimyces</taxon>
    </lineage>
</organism>
<feature type="compositionally biased region" description="Basic and acidic residues" evidence="1">
    <location>
        <begin position="306"/>
        <end position="326"/>
    </location>
</feature>
<dbReference type="EMBL" id="JBHRZH010000033">
    <property type="protein sequence ID" value="MFC3764799.1"/>
    <property type="molecule type" value="Genomic_DNA"/>
</dbReference>
<comment type="caution">
    <text evidence="3">The sequence shown here is derived from an EMBL/GenBank/DDBJ whole genome shotgun (WGS) entry which is preliminary data.</text>
</comment>
<feature type="transmembrane region" description="Helical" evidence="2">
    <location>
        <begin position="237"/>
        <end position="259"/>
    </location>
</feature>
<reference evidence="4" key="1">
    <citation type="journal article" date="2019" name="Int. J. Syst. Evol. Microbiol.">
        <title>The Global Catalogue of Microorganisms (GCM) 10K type strain sequencing project: providing services to taxonomists for standard genome sequencing and annotation.</title>
        <authorList>
            <consortium name="The Broad Institute Genomics Platform"/>
            <consortium name="The Broad Institute Genome Sequencing Center for Infectious Disease"/>
            <person name="Wu L."/>
            <person name="Ma J."/>
        </authorList>
    </citation>
    <scope>NUCLEOTIDE SEQUENCE [LARGE SCALE GENOMIC DNA]</scope>
    <source>
        <strain evidence="4">CGMCC 4.7241</strain>
    </source>
</reference>
<name>A0ABV7YLE2_9ACTN</name>
<evidence type="ECO:0000256" key="2">
    <source>
        <dbReference type="SAM" id="Phobius"/>
    </source>
</evidence>
<keyword evidence="2" id="KW-0812">Transmembrane</keyword>
<dbReference type="RefSeq" id="WP_205121554.1">
    <property type="nucleotide sequence ID" value="NZ_JAFBCM010000001.1"/>
</dbReference>
<proteinExistence type="predicted"/>
<evidence type="ECO:0000313" key="4">
    <source>
        <dbReference type="Proteomes" id="UP001595699"/>
    </source>
</evidence>
<dbReference type="Proteomes" id="UP001595699">
    <property type="component" value="Unassembled WGS sequence"/>
</dbReference>